<protein>
    <submittedName>
        <fullName evidence="1">Uncharacterized protein</fullName>
    </submittedName>
</protein>
<organism evidence="1 2">
    <name type="scientific">Acer negundo</name>
    <name type="common">Box elder</name>
    <dbReference type="NCBI Taxonomy" id="4023"/>
    <lineage>
        <taxon>Eukaryota</taxon>
        <taxon>Viridiplantae</taxon>
        <taxon>Streptophyta</taxon>
        <taxon>Embryophyta</taxon>
        <taxon>Tracheophyta</taxon>
        <taxon>Spermatophyta</taxon>
        <taxon>Magnoliopsida</taxon>
        <taxon>eudicotyledons</taxon>
        <taxon>Gunneridae</taxon>
        <taxon>Pentapetalae</taxon>
        <taxon>rosids</taxon>
        <taxon>malvids</taxon>
        <taxon>Sapindales</taxon>
        <taxon>Sapindaceae</taxon>
        <taxon>Hippocastanoideae</taxon>
        <taxon>Acereae</taxon>
        <taxon>Acer</taxon>
    </lineage>
</organism>
<dbReference type="EMBL" id="JAJSOW010000100">
    <property type="protein sequence ID" value="KAI9187057.1"/>
    <property type="molecule type" value="Genomic_DNA"/>
</dbReference>
<sequence length="91" mass="10152">MKSSCCLRATKDSCNIGDDATKSEKLCRLNCMQSLNSKGDVTTPILGEFTLEGDLNTTIQLIQDSRVSHPYDWKEEDFLDLEDKDSCNSKG</sequence>
<evidence type="ECO:0000313" key="1">
    <source>
        <dbReference type="EMBL" id="KAI9187057.1"/>
    </source>
</evidence>
<comment type="caution">
    <text evidence="1">The sequence shown here is derived from an EMBL/GenBank/DDBJ whole genome shotgun (WGS) entry which is preliminary data.</text>
</comment>
<proteinExistence type="predicted"/>
<dbReference type="AlphaFoldDB" id="A0AAD5J807"/>
<accession>A0AAD5J807</accession>
<reference evidence="1" key="2">
    <citation type="submission" date="2023-02" db="EMBL/GenBank/DDBJ databases">
        <authorList>
            <person name="Swenson N.G."/>
            <person name="Wegrzyn J.L."/>
            <person name="Mcevoy S.L."/>
        </authorList>
    </citation>
    <scope>NUCLEOTIDE SEQUENCE</scope>
    <source>
        <strain evidence="1">91603</strain>
        <tissue evidence="1">Leaf</tissue>
    </source>
</reference>
<gene>
    <name evidence="1" type="ORF">LWI28_023900</name>
</gene>
<evidence type="ECO:0000313" key="2">
    <source>
        <dbReference type="Proteomes" id="UP001064489"/>
    </source>
</evidence>
<reference evidence="1" key="1">
    <citation type="journal article" date="2022" name="Plant J.">
        <title>Strategies of tolerance reflected in two North American maple genomes.</title>
        <authorList>
            <person name="McEvoy S.L."/>
            <person name="Sezen U.U."/>
            <person name="Trouern-Trend A."/>
            <person name="McMahon S.M."/>
            <person name="Schaberg P.G."/>
            <person name="Yang J."/>
            <person name="Wegrzyn J.L."/>
            <person name="Swenson N.G."/>
        </authorList>
    </citation>
    <scope>NUCLEOTIDE SEQUENCE</scope>
    <source>
        <strain evidence="1">91603</strain>
    </source>
</reference>
<name>A0AAD5J807_ACENE</name>
<keyword evidence="2" id="KW-1185">Reference proteome</keyword>
<dbReference type="Proteomes" id="UP001064489">
    <property type="component" value="Chromosome 3"/>
</dbReference>